<keyword evidence="1" id="KW-0472">Membrane</keyword>
<accession>A0A426RLL2</accession>
<organism evidence="2 3">
    <name type="scientific">Maribacter algicola</name>
    <dbReference type="NCBI Taxonomy" id="2498892"/>
    <lineage>
        <taxon>Bacteria</taxon>
        <taxon>Pseudomonadati</taxon>
        <taxon>Bacteroidota</taxon>
        <taxon>Flavobacteriia</taxon>
        <taxon>Flavobacteriales</taxon>
        <taxon>Flavobacteriaceae</taxon>
        <taxon>Maribacter</taxon>
    </lineage>
</organism>
<name>A0A426RLL2_9FLAO</name>
<evidence type="ECO:0000256" key="1">
    <source>
        <dbReference type="SAM" id="Phobius"/>
    </source>
</evidence>
<dbReference type="RefSeq" id="WP_125221646.1">
    <property type="nucleotide sequence ID" value="NZ_QUSX01000001.1"/>
</dbReference>
<dbReference type="AlphaFoldDB" id="A0A426RLL2"/>
<sequence length="147" mass="17163">MASKNRHWIWTLILVITIIACITVLTVHYKNWVKTSPDHIRLLSGFYMETVQYSDLDSVIFVERIPPMIRLNGFSALEKEKGIFQEFKDSLTDKKIHVFVDNISQPKIKLVYKDSIKLYFNLKDSLETDILFSQLQQKIVQTGMVPN</sequence>
<reference evidence="3" key="2">
    <citation type="submission" date="2018-12" db="EMBL/GenBank/DDBJ databases">
        <title>Maribacter lutimaris sp. nov., isolated from marine sediment.</title>
        <authorList>
            <person name="Kim K.K."/>
        </authorList>
    </citation>
    <scope>NUCLEOTIDE SEQUENCE [LARGE SCALE GENOMIC DNA]</scope>
    <source>
        <strain evidence="3">PoM-212</strain>
    </source>
</reference>
<keyword evidence="3" id="KW-1185">Reference proteome</keyword>
<evidence type="ECO:0000313" key="2">
    <source>
        <dbReference type="EMBL" id="RRQ49829.1"/>
    </source>
</evidence>
<reference evidence="3" key="1">
    <citation type="submission" date="2018-08" db="EMBL/GenBank/DDBJ databases">
        <authorList>
            <person name="Khan S.A."/>
            <person name="J S.E."/>
        </authorList>
    </citation>
    <scope>NUCLEOTIDE SEQUENCE [LARGE SCALE GENOMIC DNA]</scope>
    <source>
        <strain evidence="3">PoM-212</strain>
    </source>
</reference>
<proteinExistence type="predicted"/>
<evidence type="ECO:0000313" key="3">
    <source>
        <dbReference type="Proteomes" id="UP000286990"/>
    </source>
</evidence>
<dbReference type="EMBL" id="QUSX01000001">
    <property type="protein sequence ID" value="RRQ49829.1"/>
    <property type="molecule type" value="Genomic_DNA"/>
</dbReference>
<dbReference type="OrthoDB" id="1441845at2"/>
<dbReference type="PROSITE" id="PS51257">
    <property type="entry name" value="PROKAR_LIPOPROTEIN"/>
    <property type="match status" value="1"/>
</dbReference>
<keyword evidence="1" id="KW-1133">Transmembrane helix</keyword>
<dbReference type="Proteomes" id="UP000286990">
    <property type="component" value="Unassembled WGS sequence"/>
</dbReference>
<comment type="caution">
    <text evidence="2">The sequence shown here is derived from an EMBL/GenBank/DDBJ whole genome shotgun (WGS) entry which is preliminary data.</text>
</comment>
<gene>
    <name evidence="2" type="ORF">DZC72_04375</name>
</gene>
<feature type="transmembrane region" description="Helical" evidence="1">
    <location>
        <begin position="7"/>
        <end position="29"/>
    </location>
</feature>
<keyword evidence="1" id="KW-0812">Transmembrane</keyword>
<protein>
    <submittedName>
        <fullName evidence="2">Uncharacterized protein</fullName>
    </submittedName>
</protein>